<gene>
    <name evidence="3" type="ORF">POSPLADRAFT_1041845</name>
</gene>
<evidence type="ECO:0000256" key="1">
    <source>
        <dbReference type="SAM" id="MobiDB-lite"/>
    </source>
</evidence>
<feature type="signal peptide" evidence="2">
    <location>
        <begin position="1"/>
        <end position="19"/>
    </location>
</feature>
<proteinExistence type="predicted"/>
<name>A0A1X6MK32_9APHY</name>
<feature type="compositionally biased region" description="Basic residues" evidence="1">
    <location>
        <begin position="42"/>
        <end position="51"/>
    </location>
</feature>
<dbReference type="EMBL" id="KZ110611">
    <property type="protein sequence ID" value="OSX56744.1"/>
    <property type="molecule type" value="Genomic_DNA"/>
</dbReference>
<dbReference type="GeneID" id="36322936"/>
<dbReference type="RefSeq" id="XP_024333538.1">
    <property type="nucleotide sequence ID" value="XM_024477986.1"/>
</dbReference>
<dbReference type="Proteomes" id="UP000194127">
    <property type="component" value="Unassembled WGS sequence"/>
</dbReference>
<keyword evidence="4" id="KW-1185">Reference proteome</keyword>
<sequence>MRFATILSLLAVLAIGVSASPAPIRPAGRDVDAAASPQRPHVYSRRPRAHP</sequence>
<evidence type="ECO:0000313" key="3">
    <source>
        <dbReference type="EMBL" id="OSX56744.1"/>
    </source>
</evidence>
<dbReference type="AlphaFoldDB" id="A0A1X6MK32"/>
<accession>A0A1X6MK32</accession>
<organism evidence="3 4">
    <name type="scientific">Postia placenta MAD-698-R-SB12</name>
    <dbReference type="NCBI Taxonomy" id="670580"/>
    <lineage>
        <taxon>Eukaryota</taxon>
        <taxon>Fungi</taxon>
        <taxon>Dikarya</taxon>
        <taxon>Basidiomycota</taxon>
        <taxon>Agaricomycotina</taxon>
        <taxon>Agaricomycetes</taxon>
        <taxon>Polyporales</taxon>
        <taxon>Adustoporiaceae</taxon>
        <taxon>Rhodonia</taxon>
    </lineage>
</organism>
<keyword evidence="2" id="KW-0732">Signal</keyword>
<evidence type="ECO:0000313" key="4">
    <source>
        <dbReference type="Proteomes" id="UP000194127"/>
    </source>
</evidence>
<feature type="chain" id="PRO_5012371938" evidence="2">
    <location>
        <begin position="20"/>
        <end position="51"/>
    </location>
</feature>
<feature type="region of interest" description="Disordered" evidence="1">
    <location>
        <begin position="21"/>
        <end position="51"/>
    </location>
</feature>
<protein>
    <submittedName>
        <fullName evidence="3">Uncharacterized protein</fullName>
    </submittedName>
</protein>
<evidence type="ECO:0000256" key="2">
    <source>
        <dbReference type="SAM" id="SignalP"/>
    </source>
</evidence>
<reference evidence="3 4" key="1">
    <citation type="submission" date="2017-04" db="EMBL/GenBank/DDBJ databases">
        <title>Genome Sequence of the Model Brown-Rot Fungus Postia placenta SB12.</title>
        <authorList>
            <consortium name="DOE Joint Genome Institute"/>
            <person name="Gaskell J."/>
            <person name="Kersten P."/>
            <person name="Larrondo L.F."/>
            <person name="Canessa P."/>
            <person name="Martinez D."/>
            <person name="Hibbett D."/>
            <person name="Schmoll M."/>
            <person name="Kubicek C.P."/>
            <person name="Martinez A.T."/>
            <person name="Yadav J."/>
            <person name="Master E."/>
            <person name="Magnuson J.K."/>
            <person name="James T."/>
            <person name="Yaver D."/>
            <person name="Berka R."/>
            <person name="Labutti K."/>
            <person name="Lipzen A."/>
            <person name="Aerts A."/>
            <person name="Barry K."/>
            <person name="Henrissat B."/>
            <person name="Blanchette R."/>
            <person name="Grigoriev I."/>
            <person name="Cullen D."/>
        </authorList>
    </citation>
    <scope>NUCLEOTIDE SEQUENCE [LARGE SCALE GENOMIC DNA]</scope>
    <source>
        <strain evidence="3 4">MAD-698-R-SB12</strain>
    </source>
</reference>